<dbReference type="EMBL" id="JBEPEK010000079">
    <property type="protein sequence ID" value="MER7180557.1"/>
    <property type="molecule type" value="Genomic_DNA"/>
</dbReference>
<accession>A0ABV1WUU5</accession>
<keyword evidence="2" id="KW-1185">Reference proteome</keyword>
<evidence type="ECO:0000313" key="1">
    <source>
        <dbReference type="EMBL" id="MER7180557.1"/>
    </source>
</evidence>
<name>A0ABV1WUU5_9ACTN</name>
<dbReference type="PROSITE" id="PS51318">
    <property type="entry name" value="TAT"/>
    <property type="match status" value="1"/>
</dbReference>
<reference evidence="1 2" key="1">
    <citation type="submission" date="2024-06" db="EMBL/GenBank/DDBJ databases">
        <title>The Natural Products Discovery Center: Release of the First 8490 Sequenced Strains for Exploring Actinobacteria Biosynthetic Diversity.</title>
        <authorList>
            <person name="Kalkreuter E."/>
            <person name="Kautsar S.A."/>
            <person name="Yang D."/>
            <person name="Bader C.D."/>
            <person name="Teijaro C.N."/>
            <person name="Fluegel L."/>
            <person name="Davis C.M."/>
            <person name="Simpson J.R."/>
            <person name="Lauterbach L."/>
            <person name="Steele A.D."/>
            <person name="Gui C."/>
            <person name="Meng S."/>
            <person name="Li G."/>
            <person name="Viehrig K."/>
            <person name="Ye F."/>
            <person name="Su P."/>
            <person name="Kiefer A.F."/>
            <person name="Nichols A."/>
            <person name="Cepeda A.J."/>
            <person name="Yan W."/>
            <person name="Fan B."/>
            <person name="Jiang Y."/>
            <person name="Adhikari A."/>
            <person name="Zheng C.-J."/>
            <person name="Schuster L."/>
            <person name="Cowan T.M."/>
            <person name="Smanski M.J."/>
            <person name="Chevrette M.G."/>
            <person name="De Carvalho L.P.S."/>
            <person name="Shen B."/>
        </authorList>
    </citation>
    <scope>NUCLEOTIDE SEQUENCE [LARGE SCALE GENOMIC DNA]</scope>
    <source>
        <strain evidence="1 2">NPDC000234</strain>
    </source>
</reference>
<evidence type="ECO:0008006" key="3">
    <source>
        <dbReference type="Google" id="ProtNLM"/>
    </source>
</evidence>
<dbReference type="Proteomes" id="UP001474181">
    <property type="component" value="Unassembled WGS sequence"/>
</dbReference>
<proteinExistence type="predicted"/>
<dbReference type="InterPro" id="IPR006311">
    <property type="entry name" value="TAT_signal"/>
</dbReference>
<comment type="caution">
    <text evidence="1">The sequence shown here is derived from an EMBL/GenBank/DDBJ whole genome shotgun (WGS) entry which is preliminary data.</text>
</comment>
<gene>
    <name evidence="1" type="ORF">ABT404_13935</name>
</gene>
<protein>
    <recommendedName>
        <fullName evidence="3">Alkaline ceramidase</fullName>
    </recommendedName>
</protein>
<dbReference type="RefSeq" id="WP_350780693.1">
    <property type="nucleotide sequence ID" value="NZ_JBEPEK010000079.1"/>
</dbReference>
<organism evidence="1 2">
    <name type="scientific">Streptomyces hyaluromycini</name>
    <dbReference type="NCBI Taxonomy" id="1377993"/>
    <lineage>
        <taxon>Bacteria</taxon>
        <taxon>Bacillati</taxon>
        <taxon>Actinomycetota</taxon>
        <taxon>Actinomycetes</taxon>
        <taxon>Kitasatosporales</taxon>
        <taxon>Streptomycetaceae</taxon>
        <taxon>Streptomyces</taxon>
    </lineage>
</organism>
<evidence type="ECO:0000313" key="2">
    <source>
        <dbReference type="Proteomes" id="UP001474181"/>
    </source>
</evidence>
<sequence length="462" mass="48642">MSERNENEMDEAGFSGDVSRRSFVAATTLAVAATAVLGSATAAGAATNAVTGLKVGAGKAAFTPSASILPLDNFTSVHDDLYVRVLLVESGSRRVALAVLDLTSISAEAIGLMRAAITAATGIAAANIMVTVTHCFSAPHVADSTSSAGAATYVQNMVTATKSAVADAVKNLQDAQVGYGRGAADVNVNRNALTADGYWLGVNEQGTSDHGVYVARFNDLDGNPIAVLTNYNVQSCVMQDSVMSDGSLPITADLAGAATAHVESQYPGAVGFWLVGACGDQFPAYRSKRYTIDKNGAWTYGVDLHDAGFALLTAQGERLGNEIVRVSQAITRYESGRNVTVRLLTDDVTTTQMETDHPTGPVKTATYTPTDTAEVPVWVFQVGKGVFAGVEPELSTSTADAIRKASPFTSTFVMSMFEGGAKNMPDRWNYDNFTYEARDGFYVEGTAEKVAARIERLVKSLS</sequence>